<keyword evidence="3" id="KW-1185">Reference proteome</keyword>
<keyword evidence="1" id="KW-0472">Membrane</keyword>
<proteinExistence type="predicted"/>
<name>Q313M3_OLEA2</name>
<organism evidence="2 3">
    <name type="scientific">Oleidesulfovibrio alaskensis (strain ATCC BAA-1058 / DSM 17464 / G20)</name>
    <name type="common">Desulfovibrio alaskensis</name>
    <dbReference type="NCBI Taxonomy" id="207559"/>
    <lineage>
        <taxon>Bacteria</taxon>
        <taxon>Pseudomonadati</taxon>
        <taxon>Thermodesulfobacteriota</taxon>
        <taxon>Desulfovibrionia</taxon>
        <taxon>Desulfovibrionales</taxon>
        <taxon>Desulfovibrionaceae</taxon>
        <taxon>Oleidesulfovibrio</taxon>
    </lineage>
</organism>
<dbReference type="Proteomes" id="UP000002710">
    <property type="component" value="Chromosome"/>
</dbReference>
<evidence type="ECO:0000313" key="3">
    <source>
        <dbReference type="Proteomes" id="UP000002710"/>
    </source>
</evidence>
<dbReference type="eggNOG" id="ENOG5031YV3">
    <property type="taxonomic scope" value="Bacteria"/>
</dbReference>
<accession>Q313M3</accession>
<dbReference type="HOGENOM" id="CLU_1568237_0_0_7"/>
<feature type="transmembrane region" description="Helical" evidence="1">
    <location>
        <begin position="92"/>
        <end position="112"/>
    </location>
</feature>
<dbReference type="STRING" id="207559.Dde_1072"/>
<gene>
    <name evidence="2" type="ordered locus">Dde_1072</name>
</gene>
<feature type="transmembrane region" description="Helical" evidence="1">
    <location>
        <begin position="64"/>
        <end position="86"/>
    </location>
</feature>
<reference evidence="2 3" key="1">
    <citation type="journal article" date="2011" name="J. Bacteriol.">
        <title>Complete genome sequence and updated annotation of Desulfovibrio alaskensis G20.</title>
        <authorList>
            <person name="Hauser L.J."/>
            <person name="Land M.L."/>
            <person name="Brown S.D."/>
            <person name="Larimer F."/>
            <person name="Keller K.L."/>
            <person name="Rapp-Giles B.J."/>
            <person name="Price M.N."/>
            <person name="Lin M."/>
            <person name="Bruce D.C."/>
            <person name="Detter J.C."/>
            <person name="Tapia R."/>
            <person name="Han C.S."/>
            <person name="Goodwin L.A."/>
            <person name="Cheng J.F."/>
            <person name="Pitluck S."/>
            <person name="Copeland A."/>
            <person name="Lucas S."/>
            <person name="Nolan M."/>
            <person name="Lapidus A.L."/>
            <person name="Palumbo A.V."/>
            <person name="Wall J.D."/>
        </authorList>
    </citation>
    <scope>NUCLEOTIDE SEQUENCE [LARGE SCALE GENOMIC DNA]</scope>
    <source>
        <strain evidence="3">ATCC BAA 1058 / DSM 17464 / G20</strain>
    </source>
</reference>
<keyword evidence="1" id="KW-1133">Transmembrane helix</keyword>
<dbReference type="KEGG" id="dde:Dde_1072"/>
<dbReference type="AlphaFoldDB" id="Q313M3"/>
<sequence length="170" mass="18477">MDKWLRILLELLPVQVFALAWRWEGSSGPDGWMIPYAAGAVAALLCTGVLLWRRVLLDRILLGVNLAIALAGLGLYCGTPGLPGLLGDLRGAGFFIMILLTAGVTYLTRPAALLHLERGTWEPWDRYMLLCSLGAFALAFITRTAPLVNAFLLALLFVARGSLQSAARRV</sequence>
<protein>
    <submittedName>
        <fullName evidence="2">Uncharacterized protein</fullName>
    </submittedName>
</protein>
<dbReference type="EMBL" id="CP000112">
    <property type="protein sequence ID" value="ABB37873.1"/>
    <property type="molecule type" value="Genomic_DNA"/>
</dbReference>
<evidence type="ECO:0000313" key="2">
    <source>
        <dbReference type="EMBL" id="ABB37873.1"/>
    </source>
</evidence>
<feature type="transmembrane region" description="Helical" evidence="1">
    <location>
        <begin position="32"/>
        <end position="52"/>
    </location>
</feature>
<evidence type="ECO:0000256" key="1">
    <source>
        <dbReference type="SAM" id="Phobius"/>
    </source>
</evidence>
<keyword evidence="1" id="KW-0812">Transmembrane</keyword>
<dbReference type="RefSeq" id="WP_011367105.1">
    <property type="nucleotide sequence ID" value="NC_007519.1"/>
</dbReference>